<evidence type="ECO:0000313" key="3">
    <source>
        <dbReference type="Proteomes" id="UP000483820"/>
    </source>
</evidence>
<name>A0A6A5HCX2_CAERE</name>
<feature type="compositionally biased region" description="Basic residues" evidence="1">
    <location>
        <begin position="57"/>
        <end position="70"/>
    </location>
</feature>
<dbReference type="GeneID" id="9822414"/>
<evidence type="ECO:0000313" key="2">
    <source>
        <dbReference type="EMBL" id="KAF1765145.1"/>
    </source>
</evidence>
<dbReference type="Proteomes" id="UP000483820">
    <property type="component" value="Chromosome II"/>
</dbReference>
<feature type="compositionally biased region" description="Basic residues" evidence="1">
    <location>
        <begin position="114"/>
        <end position="123"/>
    </location>
</feature>
<organism evidence="2 3">
    <name type="scientific">Caenorhabditis remanei</name>
    <name type="common">Caenorhabditis vulgaris</name>
    <dbReference type="NCBI Taxonomy" id="31234"/>
    <lineage>
        <taxon>Eukaryota</taxon>
        <taxon>Metazoa</taxon>
        <taxon>Ecdysozoa</taxon>
        <taxon>Nematoda</taxon>
        <taxon>Chromadorea</taxon>
        <taxon>Rhabditida</taxon>
        <taxon>Rhabditina</taxon>
        <taxon>Rhabditomorpha</taxon>
        <taxon>Rhabditoidea</taxon>
        <taxon>Rhabditidae</taxon>
        <taxon>Peloderinae</taxon>
        <taxon>Caenorhabditis</taxon>
    </lineage>
</organism>
<sequence>MFSRHYDQEGTNGRMDDVVPTPQISIDVEDADDAAATGSKTSVPSGPQPPVPTPHSSHSHHPHHSHHPPSRQHQWAHDQNRKNMSFEKSGHATRNASEDSKNIRFRADDAPPRGARKRSHNKRFHDFKRRLSVTPDQLKKLQHATDLVALPSQRLR</sequence>
<dbReference type="EMBL" id="WUAV01000002">
    <property type="protein sequence ID" value="KAF1765145.1"/>
    <property type="molecule type" value="Genomic_DNA"/>
</dbReference>
<dbReference type="KEGG" id="crq:GCK72_005097"/>
<protein>
    <submittedName>
        <fullName evidence="2">Uncharacterized protein</fullName>
    </submittedName>
</protein>
<dbReference type="CTD" id="9822414"/>
<feature type="region of interest" description="Disordered" evidence="1">
    <location>
        <begin position="1"/>
        <end position="123"/>
    </location>
</feature>
<dbReference type="RefSeq" id="XP_053589224.1">
    <property type="nucleotide sequence ID" value="XM_053725030.1"/>
</dbReference>
<accession>A0A6A5HCX2</accession>
<evidence type="ECO:0000256" key="1">
    <source>
        <dbReference type="SAM" id="MobiDB-lite"/>
    </source>
</evidence>
<reference evidence="2 3" key="1">
    <citation type="submission" date="2019-12" db="EMBL/GenBank/DDBJ databases">
        <title>Chromosome-level assembly of the Caenorhabditis remanei genome.</title>
        <authorList>
            <person name="Teterina A.A."/>
            <person name="Willis J.H."/>
            <person name="Phillips P.C."/>
        </authorList>
    </citation>
    <scope>NUCLEOTIDE SEQUENCE [LARGE SCALE GENOMIC DNA]</scope>
    <source>
        <strain evidence="2 3">PX506</strain>
        <tissue evidence="2">Whole organism</tissue>
    </source>
</reference>
<gene>
    <name evidence="2" type="ORF">GCK72_005097</name>
</gene>
<feature type="compositionally biased region" description="Basic and acidic residues" evidence="1">
    <location>
        <begin position="75"/>
        <end position="111"/>
    </location>
</feature>
<proteinExistence type="predicted"/>
<comment type="caution">
    <text evidence="2">The sequence shown here is derived from an EMBL/GenBank/DDBJ whole genome shotgun (WGS) entry which is preliminary data.</text>
</comment>
<dbReference type="AlphaFoldDB" id="A0A6A5HCX2"/>